<feature type="non-terminal residue" evidence="2">
    <location>
        <position position="1"/>
    </location>
</feature>
<dbReference type="EMBL" id="ANJA01001293">
    <property type="protein sequence ID" value="ETO77803.1"/>
    <property type="molecule type" value="Genomic_DNA"/>
</dbReference>
<proteinExistence type="predicted"/>
<organism evidence="2 3">
    <name type="scientific">Phytophthora nicotianae P1976</name>
    <dbReference type="NCBI Taxonomy" id="1317066"/>
    <lineage>
        <taxon>Eukaryota</taxon>
        <taxon>Sar</taxon>
        <taxon>Stramenopiles</taxon>
        <taxon>Oomycota</taxon>
        <taxon>Peronosporomycetes</taxon>
        <taxon>Peronosporales</taxon>
        <taxon>Peronosporaceae</taxon>
        <taxon>Phytophthora</taxon>
    </lineage>
</organism>
<accession>A0A081AFZ2</accession>
<protein>
    <submittedName>
        <fullName evidence="2">Uncharacterized protein</fullName>
    </submittedName>
</protein>
<evidence type="ECO:0000313" key="3">
    <source>
        <dbReference type="Proteomes" id="UP000028582"/>
    </source>
</evidence>
<sequence>SLTTTLSQLTPSICQSILDWKNGSRSKRSLDSARAGPSKRARSHRQKAAVATQEESEDKVLASKVRTELTFFVGEQVFAVILPAINSPTASSRCCGSLTITGCTLCPIRFFIILF</sequence>
<dbReference type="Proteomes" id="UP000028582">
    <property type="component" value="Unassembled WGS sequence"/>
</dbReference>
<comment type="caution">
    <text evidence="2">The sequence shown here is derived from an EMBL/GenBank/DDBJ whole genome shotgun (WGS) entry which is preliminary data.</text>
</comment>
<feature type="region of interest" description="Disordered" evidence="1">
    <location>
        <begin position="24"/>
        <end position="54"/>
    </location>
</feature>
<evidence type="ECO:0000313" key="2">
    <source>
        <dbReference type="EMBL" id="ETO77803.1"/>
    </source>
</evidence>
<evidence type="ECO:0000256" key="1">
    <source>
        <dbReference type="SAM" id="MobiDB-lite"/>
    </source>
</evidence>
<gene>
    <name evidence="2" type="ORF">F444_07069</name>
</gene>
<dbReference type="AlphaFoldDB" id="A0A081AFZ2"/>
<name>A0A081AFZ2_PHYNI</name>
<reference evidence="2 3" key="1">
    <citation type="submission" date="2013-11" db="EMBL/GenBank/DDBJ databases">
        <title>The Genome Sequence of Phytophthora parasitica P1976.</title>
        <authorList>
            <consortium name="The Broad Institute Genomics Platform"/>
            <person name="Russ C."/>
            <person name="Tyler B."/>
            <person name="Panabieres F."/>
            <person name="Shan W."/>
            <person name="Tripathy S."/>
            <person name="Grunwald N."/>
            <person name="Machado M."/>
            <person name="Johnson C.S."/>
            <person name="Walker B."/>
            <person name="Young S."/>
            <person name="Zeng Q."/>
            <person name="Gargeya S."/>
            <person name="Fitzgerald M."/>
            <person name="Haas B."/>
            <person name="Abouelleil A."/>
            <person name="Allen A.W."/>
            <person name="Alvarado L."/>
            <person name="Arachchi H.M."/>
            <person name="Berlin A.M."/>
            <person name="Chapman S.B."/>
            <person name="Gainer-Dewar J."/>
            <person name="Goldberg J."/>
            <person name="Griggs A."/>
            <person name="Gujja S."/>
            <person name="Hansen M."/>
            <person name="Howarth C."/>
            <person name="Imamovic A."/>
            <person name="Ireland A."/>
            <person name="Larimer J."/>
            <person name="McCowan C."/>
            <person name="Murphy C."/>
            <person name="Pearson M."/>
            <person name="Poon T.W."/>
            <person name="Priest M."/>
            <person name="Roberts A."/>
            <person name="Saif S."/>
            <person name="Shea T."/>
            <person name="Sisk P."/>
            <person name="Sykes S."/>
            <person name="Wortman J."/>
            <person name="Nusbaum C."/>
            <person name="Birren B."/>
        </authorList>
    </citation>
    <scope>NUCLEOTIDE SEQUENCE [LARGE SCALE GENOMIC DNA]</scope>
    <source>
        <strain evidence="2 3">P1976</strain>
    </source>
</reference>
<feature type="compositionally biased region" description="Basic residues" evidence="1">
    <location>
        <begin position="37"/>
        <end position="47"/>
    </location>
</feature>